<reference evidence="1 2" key="1">
    <citation type="journal article" date="2013" name="BMC Genomics">
        <title>The miniature genome of a carnivorous plant Genlisea aurea contains a low number of genes and short non-coding sequences.</title>
        <authorList>
            <person name="Leushkin E.V."/>
            <person name="Sutormin R.A."/>
            <person name="Nabieva E.R."/>
            <person name="Penin A.A."/>
            <person name="Kondrashov A.S."/>
            <person name="Logacheva M.D."/>
        </authorList>
    </citation>
    <scope>NUCLEOTIDE SEQUENCE [LARGE SCALE GENOMIC DNA]</scope>
</reference>
<gene>
    <name evidence="1" type="ORF">M569_15474</name>
</gene>
<evidence type="ECO:0000313" key="1">
    <source>
        <dbReference type="EMBL" id="EPS59335.1"/>
    </source>
</evidence>
<protein>
    <submittedName>
        <fullName evidence="1">Uncharacterized protein</fullName>
    </submittedName>
</protein>
<keyword evidence="2" id="KW-1185">Reference proteome</keyword>
<sequence length="143" mass="15917">AGHFRKHPVQYRAAVVDLLQKAAAMYSKRIRSLEAEEGMGIEASSHSHNDPSRKVQKAASFVDSSDRLVTRGNVESSCDEETWHYMISASSSYPAKIAAVNGELLFGSCVPRNVEDWDVKSLERLGSGSRKCANFKRLMRSRL</sequence>
<organism evidence="1 2">
    <name type="scientific">Genlisea aurea</name>
    <dbReference type="NCBI Taxonomy" id="192259"/>
    <lineage>
        <taxon>Eukaryota</taxon>
        <taxon>Viridiplantae</taxon>
        <taxon>Streptophyta</taxon>
        <taxon>Embryophyta</taxon>
        <taxon>Tracheophyta</taxon>
        <taxon>Spermatophyta</taxon>
        <taxon>Magnoliopsida</taxon>
        <taxon>eudicotyledons</taxon>
        <taxon>Gunneridae</taxon>
        <taxon>Pentapetalae</taxon>
        <taxon>asterids</taxon>
        <taxon>lamiids</taxon>
        <taxon>Lamiales</taxon>
        <taxon>Lentibulariaceae</taxon>
        <taxon>Genlisea</taxon>
    </lineage>
</organism>
<dbReference type="OrthoDB" id="77878at2759"/>
<proteinExistence type="predicted"/>
<accession>S8BXQ8</accession>
<comment type="caution">
    <text evidence="1">The sequence shown here is derived from an EMBL/GenBank/DDBJ whole genome shotgun (WGS) entry which is preliminary data.</text>
</comment>
<dbReference type="EMBL" id="AUSU01008441">
    <property type="protein sequence ID" value="EPS59335.1"/>
    <property type="molecule type" value="Genomic_DNA"/>
</dbReference>
<evidence type="ECO:0000313" key="2">
    <source>
        <dbReference type="Proteomes" id="UP000015453"/>
    </source>
</evidence>
<dbReference type="Proteomes" id="UP000015453">
    <property type="component" value="Unassembled WGS sequence"/>
</dbReference>
<feature type="non-terminal residue" evidence="1">
    <location>
        <position position="1"/>
    </location>
</feature>
<name>S8BXQ8_9LAMI</name>
<dbReference type="AlphaFoldDB" id="S8BXQ8"/>